<accession>X1ITE5</accession>
<protein>
    <submittedName>
        <fullName evidence="1">Uncharacterized protein</fullName>
    </submittedName>
</protein>
<dbReference type="AlphaFoldDB" id="X1ITE5"/>
<evidence type="ECO:0000313" key="1">
    <source>
        <dbReference type="EMBL" id="GAH85721.1"/>
    </source>
</evidence>
<organism evidence="1">
    <name type="scientific">marine sediment metagenome</name>
    <dbReference type="NCBI Taxonomy" id="412755"/>
    <lineage>
        <taxon>unclassified sequences</taxon>
        <taxon>metagenomes</taxon>
        <taxon>ecological metagenomes</taxon>
    </lineage>
</organism>
<reference evidence="1" key="1">
    <citation type="journal article" date="2014" name="Front. Microbiol.">
        <title>High frequency of phylogenetically diverse reductive dehalogenase-homologous genes in deep subseafloor sedimentary metagenomes.</title>
        <authorList>
            <person name="Kawai M."/>
            <person name="Futagami T."/>
            <person name="Toyoda A."/>
            <person name="Takaki Y."/>
            <person name="Nishi S."/>
            <person name="Hori S."/>
            <person name="Arai W."/>
            <person name="Tsubouchi T."/>
            <person name="Morono Y."/>
            <person name="Uchiyama I."/>
            <person name="Ito T."/>
            <person name="Fujiyama A."/>
            <person name="Inagaki F."/>
            <person name="Takami H."/>
        </authorList>
    </citation>
    <scope>NUCLEOTIDE SEQUENCE</scope>
    <source>
        <strain evidence="1">Expedition CK06-06</strain>
    </source>
</reference>
<sequence length="63" mass="7572">MKKYKWKGDFFIIRGTDLRARFLQNADKAGFIDFRELASPAGKYYFRTHRVNKKRVADIMRDI</sequence>
<comment type="caution">
    <text evidence="1">The sequence shown here is derived from an EMBL/GenBank/DDBJ whole genome shotgun (WGS) entry which is preliminary data.</text>
</comment>
<dbReference type="EMBL" id="BARU01038537">
    <property type="protein sequence ID" value="GAH85721.1"/>
    <property type="molecule type" value="Genomic_DNA"/>
</dbReference>
<name>X1ITE5_9ZZZZ</name>
<proteinExistence type="predicted"/>
<gene>
    <name evidence="1" type="ORF">S03H2_59880</name>
</gene>